<feature type="chain" id="PRO_5009520325" description="Peptidase S11 D-alanyl-D-alanine carboxypeptidase A N-terminal domain-containing protein" evidence="10">
    <location>
        <begin position="21"/>
        <end position="309"/>
    </location>
</feature>
<dbReference type="SUPFAM" id="SSF56601">
    <property type="entry name" value="beta-lactamase/transpeptidase-like"/>
    <property type="match status" value="1"/>
</dbReference>
<dbReference type="GO" id="GO:0009252">
    <property type="term" value="P:peptidoglycan biosynthetic process"/>
    <property type="evidence" value="ECO:0007669"/>
    <property type="project" value="UniProtKB-KW"/>
</dbReference>
<evidence type="ECO:0000256" key="7">
    <source>
        <dbReference type="PIRSR" id="PIRSR618044-1"/>
    </source>
</evidence>
<dbReference type="GO" id="GO:0009002">
    <property type="term" value="F:serine-type D-Ala-D-Ala carboxypeptidase activity"/>
    <property type="evidence" value="ECO:0007669"/>
    <property type="project" value="InterPro"/>
</dbReference>
<dbReference type="InterPro" id="IPR012338">
    <property type="entry name" value="Beta-lactam/transpept-like"/>
</dbReference>
<evidence type="ECO:0000256" key="9">
    <source>
        <dbReference type="RuleBase" id="RU004016"/>
    </source>
</evidence>
<evidence type="ECO:0000256" key="8">
    <source>
        <dbReference type="PIRSR" id="PIRSR618044-2"/>
    </source>
</evidence>
<feature type="signal peptide" evidence="10">
    <location>
        <begin position="1"/>
        <end position="20"/>
    </location>
</feature>
<evidence type="ECO:0000256" key="4">
    <source>
        <dbReference type="ARBA" id="ARBA00022960"/>
    </source>
</evidence>
<dbReference type="AlphaFoldDB" id="A0A1F5P3S9"/>
<keyword evidence="6" id="KW-0961">Cell wall biogenesis/degradation</keyword>
<dbReference type="Pfam" id="PF00768">
    <property type="entry name" value="Peptidase_S11"/>
    <property type="match status" value="1"/>
</dbReference>
<feature type="active site" evidence="7">
    <location>
        <position position="154"/>
    </location>
</feature>
<dbReference type="GO" id="GO:0006508">
    <property type="term" value="P:proteolysis"/>
    <property type="evidence" value="ECO:0007669"/>
    <property type="project" value="InterPro"/>
</dbReference>
<proteinExistence type="inferred from homology"/>
<comment type="caution">
    <text evidence="12">The sequence shown here is derived from an EMBL/GenBank/DDBJ whole genome shotgun (WGS) entry which is preliminary data.</text>
</comment>
<organism evidence="12 13">
    <name type="scientific">Candidatus Doudnabacteria bacterium RIFCSPHIGHO2_01_FULL_49_9</name>
    <dbReference type="NCBI Taxonomy" id="1817827"/>
    <lineage>
        <taxon>Bacteria</taxon>
        <taxon>Candidatus Doudnaibacteriota</taxon>
    </lineage>
</organism>
<keyword evidence="2 10" id="KW-0732">Signal</keyword>
<dbReference type="PRINTS" id="PR00725">
    <property type="entry name" value="DADACBPTASE1"/>
</dbReference>
<evidence type="ECO:0000256" key="3">
    <source>
        <dbReference type="ARBA" id="ARBA00022801"/>
    </source>
</evidence>
<feature type="domain" description="Peptidase S11 D-alanyl-D-alanine carboxypeptidase A N-terminal" evidence="11">
    <location>
        <begin position="67"/>
        <end position="274"/>
    </location>
</feature>
<evidence type="ECO:0000256" key="5">
    <source>
        <dbReference type="ARBA" id="ARBA00022984"/>
    </source>
</evidence>
<dbReference type="EMBL" id="MFEN01000020">
    <property type="protein sequence ID" value="OGE84280.1"/>
    <property type="molecule type" value="Genomic_DNA"/>
</dbReference>
<dbReference type="Proteomes" id="UP000176339">
    <property type="component" value="Unassembled WGS sequence"/>
</dbReference>
<gene>
    <name evidence="12" type="ORF">A2846_03045</name>
</gene>
<dbReference type="PANTHER" id="PTHR21581:SF6">
    <property type="entry name" value="TRAFFICKING PROTEIN PARTICLE COMPLEX SUBUNIT 12"/>
    <property type="match status" value="1"/>
</dbReference>
<feature type="binding site" evidence="8">
    <location>
        <position position="261"/>
    </location>
    <ligand>
        <name>substrate</name>
    </ligand>
</feature>
<feature type="active site" description="Proton acceptor" evidence="7">
    <location>
        <position position="102"/>
    </location>
</feature>
<comment type="similarity">
    <text evidence="1 9">Belongs to the peptidase S11 family.</text>
</comment>
<protein>
    <recommendedName>
        <fullName evidence="11">Peptidase S11 D-alanyl-D-alanine carboxypeptidase A N-terminal domain-containing protein</fullName>
    </recommendedName>
</protein>
<dbReference type="GO" id="GO:0071555">
    <property type="term" value="P:cell wall organization"/>
    <property type="evidence" value="ECO:0007669"/>
    <property type="project" value="UniProtKB-KW"/>
</dbReference>
<dbReference type="PANTHER" id="PTHR21581">
    <property type="entry name" value="D-ALANYL-D-ALANINE CARBOXYPEPTIDASE"/>
    <property type="match status" value="1"/>
</dbReference>
<dbReference type="InterPro" id="IPR001967">
    <property type="entry name" value="Peptidase_S11_N"/>
</dbReference>
<keyword evidence="5" id="KW-0573">Peptidoglycan synthesis</keyword>
<evidence type="ECO:0000256" key="6">
    <source>
        <dbReference type="ARBA" id="ARBA00023316"/>
    </source>
</evidence>
<evidence type="ECO:0000256" key="2">
    <source>
        <dbReference type="ARBA" id="ARBA00022729"/>
    </source>
</evidence>
<keyword evidence="4" id="KW-0133">Cell shape</keyword>
<name>A0A1F5P3S9_9BACT</name>
<dbReference type="GO" id="GO:0008360">
    <property type="term" value="P:regulation of cell shape"/>
    <property type="evidence" value="ECO:0007669"/>
    <property type="project" value="UniProtKB-KW"/>
</dbReference>
<dbReference type="Gene3D" id="3.40.710.10">
    <property type="entry name" value="DD-peptidase/beta-lactamase superfamily"/>
    <property type="match status" value="1"/>
</dbReference>
<reference evidence="12 13" key="1">
    <citation type="journal article" date="2016" name="Nat. Commun.">
        <title>Thousands of microbial genomes shed light on interconnected biogeochemical processes in an aquifer system.</title>
        <authorList>
            <person name="Anantharaman K."/>
            <person name="Brown C.T."/>
            <person name="Hug L.A."/>
            <person name="Sharon I."/>
            <person name="Castelle C.J."/>
            <person name="Probst A.J."/>
            <person name="Thomas B.C."/>
            <person name="Singh A."/>
            <person name="Wilkins M.J."/>
            <person name="Karaoz U."/>
            <person name="Brodie E.L."/>
            <person name="Williams K.H."/>
            <person name="Hubbard S.S."/>
            <person name="Banfield J.F."/>
        </authorList>
    </citation>
    <scope>NUCLEOTIDE SEQUENCE [LARGE SCALE GENOMIC DNA]</scope>
</reference>
<feature type="active site" description="Acyl-ester intermediate" evidence="7">
    <location>
        <position position="99"/>
    </location>
</feature>
<evidence type="ECO:0000313" key="13">
    <source>
        <dbReference type="Proteomes" id="UP000176339"/>
    </source>
</evidence>
<dbReference type="InterPro" id="IPR018044">
    <property type="entry name" value="Peptidase_S11"/>
</dbReference>
<evidence type="ECO:0000256" key="10">
    <source>
        <dbReference type="SAM" id="SignalP"/>
    </source>
</evidence>
<evidence type="ECO:0000256" key="1">
    <source>
        <dbReference type="ARBA" id="ARBA00007164"/>
    </source>
</evidence>
<accession>A0A1F5P3S9</accession>
<keyword evidence="3" id="KW-0378">Hydrolase</keyword>
<evidence type="ECO:0000313" key="12">
    <source>
        <dbReference type="EMBL" id="OGE84280.1"/>
    </source>
</evidence>
<sequence length="309" mass="33087">MKKTKIFLLFFGIFALYAFAKQPSAGGVPASVAGASEAPASVAATEFPIASEAESITVPLSRNAFLVPTLTAAAILVKDAASGAVIYQKNHETRLPIASLTKLMTALVAVKYGDLDDEVEISPADLEVSAYRVGFSPGEKVAVADLLKAMLISSANDAALALARYSAGSTENFVKEMNDQAVALGMTETSFANPIGFDSPAHYSTAADLSKLVEAFISRPELLDIVKLPSAIVRTVSGKESRQLYTTNLLLRERPGVIGLKTGYTAEAKGSIIILMGEPRYYSIVLGSREREKETSILLDWVEKEFVWN</sequence>
<evidence type="ECO:0000259" key="11">
    <source>
        <dbReference type="Pfam" id="PF00768"/>
    </source>
</evidence>